<evidence type="ECO:0000313" key="2">
    <source>
        <dbReference type="EMBL" id="PKA50956.1"/>
    </source>
</evidence>
<dbReference type="EMBL" id="KZ452015">
    <property type="protein sequence ID" value="PKA50956.1"/>
    <property type="molecule type" value="Genomic_DNA"/>
</dbReference>
<proteinExistence type="predicted"/>
<accession>A0A2I0A5Z7</accession>
<evidence type="ECO:0000313" key="3">
    <source>
        <dbReference type="Proteomes" id="UP000236161"/>
    </source>
</evidence>
<dbReference type="PANTHER" id="PTHR46033">
    <property type="entry name" value="PROTEIN MAIN-LIKE 2"/>
    <property type="match status" value="1"/>
</dbReference>
<keyword evidence="3" id="KW-1185">Reference proteome</keyword>
<organism evidence="2 3">
    <name type="scientific">Apostasia shenzhenica</name>
    <dbReference type="NCBI Taxonomy" id="1088818"/>
    <lineage>
        <taxon>Eukaryota</taxon>
        <taxon>Viridiplantae</taxon>
        <taxon>Streptophyta</taxon>
        <taxon>Embryophyta</taxon>
        <taxon>Tracheophyta</taxon>
        <taxon>Spermatophyta</taxon>
        <taxon>Magnoliopsida</taxon>
        <taxon>Liliopsida</taxon>
        <taxon>Asparagales</taxon>
        <taxon>Orchidaceae</taxon>
        <taxon>Apostasioideae</taxon>
        <taxon>Apostasia</taxon>
    </lineage>
</organism>
<feature type="domain" description="Aminotransferase-like plant mobile" evidence="1">
    <location>
        <begin position="26"/>
        <end position="83"/>
    </location>
</feature>
<dbReference type="InterPro" id="IPR019557">
    <property type="entry name" value="AminoTfrase-like_pln_mobile"/>
</dbReference>
<gene>
    <name evidence="2" type="ORF">AXF42_Ash007612</name>
</gene>
<sequence length="89" mass="10167">MLREWPMTCPIFIDAFNIAGVGNIRYLDYIILDHRLLAALVRRLSLETNTFHLPVGEMIVTLQDIAVILGIRIDGNPLISHVHVAERYK</sequence>
<evidence type="ECO:0000259" key="1">
    <source>
        <dbReference type="Pfam" id="PF10536"/>
    </source>
</evidence>
<reference evidence="2 3" key="1">
    <citation type="journal article" date="2017" name="Nature">
        <title>The Apostasia genome and the evolution of orchids.</title>
        <authorList>
            <person name="Zhang G.Q."/>
            <person name="Liu K.W."/>
            <person name="Li Z."/>
            <person name="Lohaus R."/>
            <person name="Hsiao Y.Y."/>
            <person name="Niu S.C."/>
            <person name="Wang J.Y."/>
            <person name="Lin Y.C."/>
            <person name="Xu Q."/>
            <person name="Chen L.J."/>
            <person name="Yoshida K."/>
            <person name="Fujiwara S."/>
            <person name="Wang Z.W."/>
            <person name="Zhang Y.Q."/>
            <person name="Mitsuda N."/>
            <person name="Wang M."/>
            <person name="Liu G.H."/>
            <person name="Pecoraro L."/>
            <person name="Huang H.X."/>
            <person name="Xiao X.J."/>
            <person name="Lin M."/>
            <person name="Wu X.Y."/>
            <person name="Wu W.L."/>
            <person name="Chen Y.Y."/>
            <person name="Chang S.B."/>
            <person name="Sakamoto S."/>
            <person name="Ohme-Takagi M."/>
            <person name="Yagi M."/>
            <person name="Zeng S.J."/>
            <person name="Shen C.Y."/>
            <person name="Yeh C.M."/>
            <person name="Luo Y.B."/>
            <person name="Tsai W.C."/>
            <person name="Van de Peer Y."/>
            <person name="Liu Z.J."/>
        </authorList>
    </citation>
    <scope>NUCLEOTIDE SEQUENCE [LARGE SCALE GENOMIC DNA]</scope>
    <source>
        <strain evidence="3">cv. Shenzhen</strain>
        <tissue evidence="2">Stem</tissue>
    </source>
</reference>
<name>A0A2I0A5Z7_9ASPA</name>
<dbReference type="AlphaFoldDB" id="A0A2I0A5Z7"/>
<dbReference type="InterPro" id="IPR044824">
    <property type="entry name" value="MAIN-like"/>
</dbReference>
<dbReference type="Proteomes" id="UP000236161">
    <property type="component" value="Unassembled WGS sequence"/>
</dbReference>
<dbReference type="GO" id="GO:0010073">
    <property type="term" value="P:meristem maintenance"/>
    <property type="evidence" value="ECO:0007669"/>
    <property type="project" value="InterPro"/>
</dbReference>
<dbReference type="OrthoDB" id="784956at2759"/>
<protein>
    <submittedName>
        <fullName evidence="2">Serine/threonine-protein phosphatase 7 long form like</fullName>
    </submittedName>
</protein>
<dbReference type="Pfam" id="PF10536">
    <property type="entry name" value="PMD"/>
    <property type="match status" value="1"/>
</dbReference>
<dbReference type="PANTHER" id="PTHR46033:SF8">
    <property type="entry name" value="PROTEIN MAINTENANCE OF MERISTEMS-LIKE"/>
    <property type="match status" value="1"/>
</dbReference>